<keyword evidence="1 3" id="KW-0378">Hydrolase</keyword>
<evidence type="ECO:0000313" key="3">
    <source>
        <dbReference type="EMBL" id="MCJ8150968.1"/>
    </source>
</evidence>
<proteinExistence type="predicted"/>
<name>A0ABT0CQS3_9HYPH</name>
<organism evidence="3 4">
    <name type="scientific">Shinella sedimenti</name>
    <dbReference type="NCBI Taxonomy" id="2919913"/>
    <lineage>
        <taxon>Bacteria</taxon>
        <taxon>Pseudomonadati</taxon>
        <taxon>Pseudomonadota</taxon>
        <taxon>Alphaproteobacteria</taxon>
        <taxon>Hyphomicrobiales</taxon>
        <taxon>Rhizobiaceae</taxon>
        <taxon>Shinella</taxon>
    </lineage>
</organism>
<reference evidence="3 4" key="1">
    <citation type="submission" date="2022-02" db="EMBL/GenBank/DDBJ databases">
        <title>Shinella B3.7 sp. nov., isolated from Sediment (Zhairuo Island).</title>
        <authorList>
            <person name="Chen G."/>
        </authorList>
    </citation>
    <scope>NUCLEOTIDE SEQUENCE [LARGE SCALE GENOMIC DNA]</scope>
    <source>
        <strain evidence="3 4">B3.7</strain>
        <plasmid evidence="3">unnamed</plasmid>
    </source>
</reference>
<dbReference type="RefSeq" id="WP_241603390.1">
    <property type="nucleotide sequence ID" value="NZ_JAKVIN010000007.1"/>
</dbReference>
<dbReference type="InterPro" id="IPR050300">
    <property type="entry name" value="GDXG_lipolytic_enzyme"/>
</dbReference>
<dbReference type="Proteomes" id="UP001201844">
    <property type="component" value="Unassembled WGS sequence"/>
</dbReference>
<protein>
    <submittedName>
        <fullName evidence="3">Alpha/beta hydrolase</fullName>
    </submittedName>
</protein>
<dbReference type="GO" id="GO:0016787">
    <property type="term" value="F:hydrolase activity"/>
    <property type="evidence" value="ECO:0007669"/>
    <property type="project" value="UniProtKB-KW"/>
</dbReference>
<dbReference type="PANTHER" id="PTHR48081:SF33">
    <property type="entry name" value="KYNURENINE FORMAMIDASE"/>
    <property type="match status" value="1"/>
</dbReference>
<keyword evidence="3" id="KW-0614">Plasmid</keyword>
<evidence type="ECO:0000313" key="4">
    <source>
        <dbReference type="Proteomes" id="UP001201844"/>
    </source>
</evidence>
<dbReference type="Pfam" id="PF20434">
    <property type="entry name" value="BD-FAE"/>
    <property type="match status" value="1"/>
</dbReference>
<gene>
    <name evidence="3" type="ORF">MKI86_17620</name>
</gene>
<dbReference type="PANTHER" id="PTHR48081">
    <property type="entry name" value="AB HYDROLASE SUPERFAMILY PROTEIN C4A8.06C"/>
    <property type="match status" value="1"/>
</dbReference>
<keyword evidence="4" id="KW-1185">Reference proteome</keyword>
<dbReference type="Gene3D" id="3.40.50.1820">
    <property type="entry name" value="alpha/beta hydrolase"/>
    <property type="match status" value="1"/>
</dbReference>
<sequence length="279" mass="30064">MTSQDLYRIRDFVPDFDAIAAEFSARSRAFSVNADVLADLRYGARPREVLDVILPERPKAGAPLHVFVHGGYWRSGEKENYRFVAAPVLAAGGVAALVEYDFMPGERLDVLVDQVRRAVLWLQEHARDFGADPARLTVSGHSAGAHLASFLAATGSGEKEVPKLPVLKGLFLLSGIYDLSGIPGSFLRDEAKMTPSEASAWSPLTASQHACPLRVIAFGAEETTPFLEPAAEFQSRLNTQGEAGQFLPLPGLNHMTVVLDLANPLGLAGARIADMVASR</sequence>
<evidence type="ECO:0000259" key="2">
    <source>
        <dbReference type="Pfam" id="PF20434"/>
    </source>
</evidence>
<feature type="domain" description="BD-FAE-like" evidence="2">
    <location>
        <begin position="50"/>
        <end position="156"/>
    </location>
</feature>
<geneLocation type="plasmid" evidence="3">
    <name>unnamed</name>
</geneLocation>
<dbReference type="InterPro" id="IPR049492">
    <property type="entry name" value="BD-FAE-like_dom"/>
</dbReference>
<accession>A0ABT0CQS3</accession>
<dbReference type="InterPro" id="IPR029058">
    <property type="entry name" value="AB_hydrolase_fold"/>
</dbReference>
<evidence type="ECO:0000256" key="1">
    <source>
        <dbReference type="ARBA" id="ARBA00022801"/>
    </source>
</evidence>
<comment type="caution">
    <text evidence="3">The sequence shown here is derived from an EMBL/GenBank/DDBJ whole genome shotgun (WGS) entry which is preliminary data.</text>
</comment>
<dbReference type="EMBL" id="JAKVIN010000007">
    <property type="protein sequence ID" value="MCJ8150968.1"/>
    <property type="molecule type" value="Genomic_DNA"/>
</dbReference>
<dbReference type="SUPFAM" id="SSF53474">
    <property type="entry name" value="alpha/beta-Hydrolases"/>
    <property type="match status" value="1"/>
</dbReference>